<keyword evidence="1" id="KW-1015">Disulfide bond</keyword>
<dbReference type="PROSITE" id="PS50026">
    <property type="entry name" value="EGF_3"/>
    <property type="match status" value="1"/>
</dbReference>
<feature type="disulfide bond" evidence="1">
    <location>
        <begin position="91"/>
        <end position="100"/>
    </location>
</feature>
<dbReference type="Proteomes" id="UP000828390">
    <property type="component" value="Unassembled WGS sequence"/>
</dbReference>
<evidence type="ECO:0000256" key="1">
    <source>
        <dbReference type="PROSITE-ProRule" id="PRU00076"/>
    </source>
</evidence>
<reference evidence="3" key="1">
    <citation type="journal article" date="2019" name="bioRxiv">
        <title>The Genome of the Zebra Mussel, Dreissena polymorpha: A Resource for Invasive Species Research.</title>
        <authorList>
            <person name="McCartney M.A."/>
            <person name="Auch B."/>
            <person name="Kono T."/>
            <person name="Mallez S."/>
            <person name="Zhang Y."/>
            <person name="Obille A."/>
            <person name="Becker A."/>
            <person name="Abrahante J.E."/>
            <person name="Garbe J."/>
            <person name="Badalamenti J.P."/>
            <person name="Herman A."/>
            <person name="Mangelson H."/>
            <person name="Liachko I."/>
            <person name="Sullivan S."/>
            <person name="Sone E.D."/>
            <person name="Koren S."/>
            <person name="Silverstein K.A.T."/>
            <person name="Beckman K.B."/>
            <person name="Gohl D.M."/>
        </authorList>
    </citation>
    <scope>NUCLEOTIDE SEQUENCE</scope>
    <source>
        <strain evidence="3">Duluth1</strain>
        <tissue evidence="3">Whole animal</tissue>
    </source>
</reference>
<dbReference type="Gene3D" id="2.10.25.10">
    <property type="entry name" value="Laminin"/>
    <property type="match status" value="2"/>
</dbReference>
<feature type="domain" description="EGF-like" evidence="2">
    <location>
        <begin position="68"/>
        <end position="101"/>
    </location>
</feature>
<sequence>MTSTQPSTVNVPSTQHHLDVCSPNYVKRPESETSCCGIFLSCEYGICIEETGVKRCECDFGATGSLCEHRWCRDCGAHGSCRIIPEDGCDCERNYTGKNCETRIEVPDIFCNCVHGSCNEAGTCKCYEGWTGATCEISCTNNCGQGNTCVEVFYKVMCMQTGLETTSQRSTTIIPRLDACNSSYVLRTVKERSCMGMYKCVYGTCFTQAKNDSLSVRYRCSARSAV</sequence>
<gene>
    <name evidence="3" type="ORF">DPMN_089405</name>
</gene>
<protein>
    <recommendedName>
        <fullName evidence="2">EGF-like domain-containing protein</fullName>
    </recommendedName>
</protein>
<proteinExistence type="predicted"/>
<dbReference type="PROSITE" id="PS00022">
    <property type="entry name" value="EGF_1"/>
    <property type="match status" value="1"/>
</dbReference>
<evidence type="ECO:0000259" key="2">
    <source>
        <dbReference type="PROSITE" id="PS50026"/>
    </source>
</evidence>
<keyword evidence="1" id="KW-0245">EGF-like domain</keyword>
<dbReference type="AlphaFoldDB" id="A0A9D4KY79"/>
<reference evidence="3" key="2">
    <citation type="submission" date="2020-11" db="EMBL/GenBank/DDBJ databases">
        <authorList>
            <person name="McCartney M.A."/>
            <person name="Auch B."/>
            <person name="Kono T."/>
            <person name="Mallez S."/>
            <person name="Becker A."/>
            <person name="Gohl D.M."/>
            <person name="Silverstein K.A.T."/>
            <person name="Koren S."/>
            <person name="Bechman K.B."/>
            <person name="Herman A."/>
            <person name="Abrahante J.E."/>
            <person name="Garbe J."/>
        </authorList>
    </citation>
    <scope>NUCLEOTIDE SEQUENCE</scope>
    <source>
        <strain evidence="3">Duluth1</strain>
        <tissue evidence="3">Whole animal</tissue>
    </source>
</reference>
<keyword evidence="4" id="KW-1185">Reference proteome</keyword>
<dbReference type="InterPro" id="IPR000742">
    <property type="entry name" value="EGF"/>
</dbReference>
<dbReference type="EMBL" id="JAIWYP010000003">
    <property type="protein sequence ID" value="KAH3847091.1"/>
    <property type="molecule type" value="Genomic_DNA"/>
</dbReference>
<accession>A0A9D4KY79</accession>
<comment type="caution">
    <text evidence="1">Lacks conserved residue(s) required for the propagation of feature annotation.</text>
</comment>
<evidence type="ECO:0000313" key="3">
    <source>
        <dbReference type="EMBL" id="KAH3847091.1"/>
    </source>
</evidence>
<comment type="caution">
    <text evidence="3">The sequence shown here is derived from an EMBL/GenBank/DDBJ whole genome shotgun (WGS) entry which is preliminary data.</text>
</comment>
<name>A0A9D4KY79_DREPO</name>
<evidence type="ECO:0000313" key="4">
    <source>
        <dbReference type="Proteomes" id="UP000828390"/>
    </source>
</evidence>
<organism evidence="3 4">
    <name type="scientific">Dreissena polymorpha</name>
    <name type="common">Zebra mussel</name>
    <name type="synonym">Mytilus polymorpha</name>
    <dbReference type="NCBI Taxonomy" id="45954"/>
    <lineage>
        <taxon>Eukaryota</taxon>
        <taxon>Metazoa</taxon>
        <taxon>Spiralia</taxon>
        <taxon>Lophotrochozoa</taxon>
        <taxon>Mollusca</taxon>
        <taxon>Bivalvia</taxon>
        <taxon>Autobranchia</taxon>
        <taxon>Heteroconchia</taxon>
        <taxon>Euheterodonta</taxon>
        <taxon>Imparidentia</taxon>
        <taxon>Neoheterodontei</taxon>
        <taxon>Myida</taxon>
        <taxon>Dreissenoidea</taxon>
        <taxon>Dreissenidae</taxon>
        <taxon>Dreissena</taxon>
    </lineage>
</organism>